<dbReference type="AlphaFoldDB" id="A0A0E9RQB4"/>
<name>A0A0E9RQB4_ANGAN</name>
<dbReference type="EMBL" id="GBXM01077231">
    <property type="protein sequence ID" value="JAH31346.1"/>
    <property type="molecule type" value="Transcribed_RNA"/>
</dbReference>
<proteinExistence type="predicted"/>
<sequence length="21" mass="2519">MTSSFQFFFPPLLTHTNLINY</sequence>
<accession>A0A0E9RQB4</accession>
<organism evidence="1">
    <name type="scientific">Anguilla anguilla</name>
    <name type="common">European freshwater eel</name>
    <name type="synonym">Muraena anguilla</name>
    <dbReference type="NCBI Taxonomy" id="7936"/>
    <lineage>
        <taxon>Eukaryota</taxon>
        <taxon>Metazoa</taxon>
        <taxon>Chordata</taxon>
        <taxon>Craniata</taxon>
        <taxon>Vertebrata</taxon>
        <taxon>Euteleostomi</taxon>
        <taxon>Actinopterygii</taxon>
        <taxon>Neopterygii</taxon>
        <taxon>Teleostei</taxon>
        <taxon>Anguilliformes</taxon>
        <taxon>Anguillidae</taxon>
        <taxon>Anguilla</taxon>
    </lineage>
</organism>
<protein>
    <submittedName>
        <fullName evidence="1">Uncharacterized protein</fullName>
    </submittedName>
</protein>
<evidence type="ECO:0000313" key="1">
    <source>
        <dbReference type="EMBL" id="JAH31346.1"/>
    </source>
</evidence>
<reference evidence="1" key="2">
    <citation type="journal article" date="2015" name="Fish Shellfish Immunol.">
        <title>Early steps in the European eel (Anguilla anguilla)-Vibrio vulnificus interaction in the gills: Role of the RtxA13 toxin.</title>
        <authorList>
            <person name="Callol A."/>
            <person name="Pajuelo D."/>
            <person name="Ebbesson L."/>
            <person name="Teles M."/>
            <person name="MacKenzie S."/>
            <person name="Amaro C."/>
        </authorList>
    </citation>
    <scope>NUCLEOTIDE SEQUENCE</scope>
</reference>
<reference evidence="1" key="1">
    <citation type="submission" date="2014-11" db="EMBL/GenBank/DDBJ databases">
        <authorList>
            <person name="Amaro Gonzalez C."/>
        </authorList>
    </citation>
    <scope>NUCLEOTIDE SEQUENCE</scope>
</reference>